<dbReference type="NCBIfam" id="TIGR01484">
    <property type="entry name" value="HAD-SF-IIB"/>
    <property type="match status" value="1"/>
</dbReference>
<accession>A0A1H8H5G6</accession>
<organism evidence="1 2">
    <name type="scientific">Lihuaxuella thermophila</name>
    <dbReference type="NCBI Taxonomy" id="1173111"/>
    <lineage>
        <taxon>Bacteria</taxon>
        <taxon>Bacillati</taxon>
        <taxon>Bacillota</taxon>
        <taxon>Bacilli</taxon>
        <taxon>Bacillales</taxon>
        <taxon>Thermoactinomycetaceae</taxon>
        <taxon>Lihuaxuella</taxon>
    </lineage>
</organism>
<proteinExistence type="predicted"/>
<dbReference type="InterPro" id="IPR023214">
    <property type="entry name" value="HAD_sf"/>
</dbReference>
<dbReference type="SFLD" id="SFLDG01140">
    <property type="entry name" value="C2.B:_Phosphomannomutase_and_P"/>
    <property type="match status" value="1"/>
</dbReference>
<reference evidence="1 2" key="1">
    <citation type="submission" date="2016-10" db="EMBL/GenBank/DDBJ databases">
        <authorList>
            <person name="de Groot N.N."/>
        </authorList>
    </citation>
    <scope>NUCLEOTIDE SEQUENCE [LARGE SCALE GENOMIC DNA]</scope>
    <source>
        <strain evidence="1 2">DSM 46701</strain>
    </source>
</reference>
<dbReference type="STRING" id="1173111.SAMN05444955_11356"/>
<gene>
    <name evidence="1" type="ORF">SAMN05444955_11356</name>
</gene>
<evidence type="ECO:0008006" key="3">
    <source>
        <dbReference type="Google" id="ProtNLM"/>
    </source>
</evidence>
<dbReference type="EMBL" id="FOCQ01000013">
    <property type="protein sequence ID" value="SEN51631.1"/>
    <property type="molecule type" value="Genomic_DNA"/>
</dbReference>
<evidence type="ECO:0000313" key="1">
    <source>
        <dbReference type="EMBL" id="SEN51631.1"/>
    </source>
</evidence>
<dbReference type="GO" id="GO:0005829">
    <property type="term" value="C:cytosol"/>
    <property type="evidence" value="ECO:0007669"/>
    <property type="project" value="TreeGrafter"/>
</dbReference>
<dbReference type="InterPro" id="IPR036412">
    <property type="entry name" value="HAD-like_sf"/>
</dbReference>
<keyword evidence="2" id="KW-1185">Reference proteome</keyword>
<dbReference type="GO" id="GO:0016791">
    <property type="term" value="F:phosphatase activity"/>
    <property type="evidence" value="ECO:0007669"/>
    <property type="project" value="TreeGrafter"/>
</dbReference>
<dbReference type="PANTHER" id="PTHR10000">
    <property type="entry name" value="PHOSPHOSERINE PHOSPHATASE"/>
    <property type="match status" value="1"/>
</dbReference>
<dbReference type="InterPro" id="IPR006379">
    <property type="entry name" value="HAD-SF_hydro_IIB"/>
</dbReference>
<dbReference type="SUPFAM" id="SSF56784">
    <property type="entry name" value="HAD-like"/>
    <property type="match status" value="1"/>
</dbReference>
<protein>
    <recommendedName>
        <fullName evidence="3">Cof subfamily of IIB subfamily of haloacid dehalogenase superfamily/HAD-superfamily hydrolase, subfamily IIB</fullName>
    </recommendedName>
</protein>
<dbReference type="InterPro" id="IPR000150">
    <property type="entry name" value="Cof"/>
</dbReference>
<dbReference type="PANTHER" id="PTHR10000:SF8">
    <property type="entry name" value="HAD SUPERFAMILY HYDROLASE-LIKE, TYPE 3"/>
    <property type="match status" value="1"/>
</dbReference>
<dbReference type="Gene3D" id="3.30.1240.10">
    <property type="match status" value="1"/>
</dbReference>
<name>A0A1H8H5G6_9BACL</name>
<dbReference type="NCBIfam" id="TIGR00099">
    <property type="entry name" value="Cof-subfamily"/>
    <property type="match status" value="1"/>
</dbReference>
<evidence type="ECO:0000313" key="2">
    <source>
        <dbReference type="Proteomes" id="UP000199695"/>
    </source>
</evidence>
<dbReference type="SFLD" id="SFLDS00003">
    <property type="entry name" value="Haloacid_Dehalogenase"/>
    <property type="match status" value="1"/>
</dbReference>
<dbReference type="Pfam" id="PF08282">
    <property type="entry name" value="Hydrolase_3"/>
    <property type="match status" value="1"/>
</dbReference>
<dbReference type="RefSeq" id="WP_089970628.1">
    <property type="nucleotide sequence ID" value="NZ_FOCQ01000013.1"/>
</dbReference>
<dbReference type="Proteomes" id="UP000199695">
    <property type="component" value="Unassembled WGS sequence"/>
</dbReference>
<dbReference type="AlphaFoldDB" id="A0A1H8H5G6"/>
<sequence>MIKLFVSDLDNTLFNDEKQISEDDRRAIRALMDAGIHICLASGRMDKELVSVMEQLGGSFHRISQNGAFVYTREGERLLAASFEGNLARHLYEAAAPFGLVGFISMEDRMLVPSVTEDVRRIESRMMFPVEEHPGVLEEIGTTIQPSKICFIGDIGKIRQLETRVHQQFPGRVDTFISDRDCIDLMPPNISKGAGLKRLLDKLDLKPHETACIGDSYNDISMLQLTPHSFAMFHADPEVQKEARHTAKSVAEAAEWVLDYNAQAAMQA</sequence>
<dbReference type="GO" id="GO:0000287">
    <property type="term" value="F:magnesium ion binding"/>
    <property type="evidence" value="ECO:0007669"/>
    <property type="project" value="TreeGrafter"/>
</dbReference>
<dbReference type="Gene3D" id="3.40.50.1000">
    <property type="entry name" value="HAD superfamily/HAD-like"/>
    <property type="match status" value="1"/>
</dbReference>
<dbReference type="OrthoDB" id="9806027at2"/>